<dbReference type="InterPro" id="IPR029149">
    <property type="entry name" value="Creatin/AminoP/Spt16_N"/>
</dbReference>
<dbReference type="Gene3D" id="3.40.350.10">
    <property type="entry name" value="Creatinase/prolidase N-terminal domain"/>
    <property type="match status" value="1"/>
</dbReference>
<dbReference type="InterPro" id="IPR052433">
    <property type="entry name" value="X-Pro_dipept-like"/>
</dbReference>
<dbReference type="SMART" id="SM01011">
    <property type="entry name" value="AMP_N"/>
    <property type="match status" value="1"/>
</dbReference>
<dbReference type="GO" id="GO:0070006">
    <property type="term" value="F:metalloaminopeptidase activity"/>
    <property type="evidence" value="ECO:0007669"/>
    <property type="project" value="InterPro"/>
</dbReference>
<evidence type="ECO:0000313" key="10">
    <source>
        <dbReference type="EMBL" id="CRK22014.1"/>
    </source>
</evidence>
<evidence type="ECO:0000256" key="7">
    <source>
        <dbReference type="ARBA" id="ARBA00023235"/>
    </source>
</evidence>
<organism evidence="10 11">
    <name type="scientific">Verticillium longisporum</name>
    <name type="common">Verticillium dahliae var. longisporum</name>
    <dbReference type="NCBI Taxonomy" id="100787"/>
    <lineage>
        <taxon>Eukaryota</taxon>
        <taxon>Fungi</taxon>
        <taxon>Dikarya</taxon>
        <taxon>Ascomycota</taxon>
        <taxon>Pezizomycotina</taxon>
        <taxon>Sordariomycetes</taxon>
        <taxon>Hypocreomycetidae</taxon>
        <taxon>Glomerellales</taxon>
        <taxon>Plectosphaerellaceae</taxon>
        <taxon>Verticillium</taxon>
    </lineage>
</organism>
<evidence type="ECO:0000256" key="4">
    <source>
        <dbReference type="ARBA" id="ARBA00022723"/>
    </source>
</evidence>
<dbReference type="SUPFAM" id="SSF55120">
    <property type="entry name" value="Pseudouridine synthase"/>
    <property type="match status" value="1"/>
</dbReference>
<evidence type="ECO:0000256" key="3">
    <source>
        <dbReference type="ARBA" id="ARBA00022670"/>
    </source>
</evidence>
<reference evidence="11" key="1">
    <citation type="submission" date="2015-05" db="EMBL/GenBank/DDBJ databases">
        <authorList>
            <person name="Fogelqvist Johan"/>
        </authorList>
    </citation>
    <scope>NUCLEOTIDE SEQUENCE [LARGE SCALE GENOMIC DNA]</scope>
</reference>
<dbReference type="GO" id="GO:0009982">
    <property type="term" value="F:pseudouridine synthase activity"/>
    <property type="evidence" value="ECO:0007669"/>
    <property type="project" value="InterPro"/>
</dbReference>
<keyword evidence="6" id="KW-0482">Metalloprotease</keyword>
<feature type="compositionally biased region" description="Basic residues" evidence="8">
    <location>
        <begin position="462"/>
        <end position="485"/>
    </location>
</feature>
<evidence type="ECO:0000256" key="6">
    <source>
        <dbReference type="ARBA" id="ARBA00023049"/>
    </source>
</evidence>
<protein>
    <recommendedName>
        <fullName evidence="9">Aminopeptidase P N-terminal domain-containing protein</fullName>
    </recommendedName>
</protein>
<dbReference type="InterPro" id="IPR007865">
    <property type="entry name" value="Aminopep_P_N"/>
</dbReference>
<feature type="region of interest" description="Disordered" evidence="8">
    <location>
        <begin position="404"/>
        <end position="485"/>
    </location>
</feature>
<feature type="compositionally biased region" description="Basic and acidic residues" evidence="8">
    <location>
        <begin position="276"/>
        <end position="285"/>
    </location>
</feature>
<dbReference type="Proteomes" id="UP000045706">
    <property type="component" value="Unassembled WGS sequence"/>
</dbReference>
<dbReference type="PANTHER" id="PTHR43226:SF1">
    <property type="entry name" value="XAA-PRO DIPEPTIDASE"/>
    <property type="match status" value="1"/>
</dbReference>
<accession>A0A0G4LJB7</accession>
<dbReference type="Gene3D" id="3.30.70.580">
    <property type="entry name" value="Pseudouridine synthase I, catalytic domain, N-terminal subdomain"/>
    <property type="match status" value="1"/>
</dbReference>
<feature type="region of interest" description="Disordered" evidence="8">
    <location>
        <begin position="261"/>
        <end position="341"/>
    </location>
</feature>
<dbReference type="InterPro" id="IPR020103">
    <property type="entry name" value="PsdUridine_synth_cat_dom_sf"/>
</dbReference>
<feature type="compositionally biased region" description="Basic and acidic residues" evidence="8">
    <location>
        <begin position="429"/>
        <end position="461"/>
    </location>
</feature>
<dbReference type="Pfam" id="PF05195">
    <property type="entry name" value="AMP_N"/>
    <property type="match status" value="1"/>
</dbReference>
<keyword evidence="7" id="KW-0413">Isomerase</keyword>
<dbReference type="Gene3D" id="3.90.230.10">
    <property type="entry name" value="Creatinase/methionine aminopeptidase superfamily"/>
    <property type="match status" value="1"/>
</dbReference>
<dbReference type="InterPro" id="IPR036005">
    <property type="entry name" value="Creatinase/aminopeptidase-like"/>
</dbReference>
<evidence type="ECO:0000256" key="8">
    <source>
        <dbReference type="SAM" id="MobiDB-lite"/>
    </source>
</evidence>
<dbReference type="GO" id="GO:0003723">
    <property type="term" value="F:RNA binding"/>
    <property type="evidence" value="ECO:0007669"/>
    <property type="project" value="InterPro"/>
</dbReference>
<dbReference type="GO" id="GO:0006508">
    <property type="term" value="P:proteolysis"/>
    <property type="evidence" value="ECO:0007669"/>
    <property type="project" value="UniProtKB-KW"/>
</dbReference>
<comment type="similarity">
    <text evidence="1">Belongs to the peptidase M24B family.</text>
</comment>
<dbReference type="PANTHER" id="PTHR43226">
    <property type="entry name" value="XAA-PRO AMINOPEPTIDASE 3"/>
    <property type="match status" value="1"/>
</dbReference>
<dbReference type="EMBL" id="CVQI01012558">
    <property type="protein sequence ID" value="CRK22014.1"/>
    <property type="molecule type" value="Genomic_DNA"/>
</dbReference>
<name>A0A0G4LJB7_VERLO</name>
<dbReference type="SUPFAM" id="SSF53092">
    <property type="entry name" value="Creatinase/prolidase N-terminal domain"/>
    <property type="match status" value="1"/>
</dbReference>
<dbReference type="InterPro" id="IPR020094">
    <property type="entry name" value="TruA/RsuA/RluB/E/F_N"/>
</dbReference>
<feature type="non-terminal residue" evidence="10">
    <location>
        <position position="1"/>
    </location>
</feature>
<keyword evidence="5" id="KW-0378">Hydrolase</keyword>
<evidence type="ECO:0000256" key="5">
    <source>
        <dbReference type="ARBA" id="ARBA00022801"/>
    </source>
</evidence>
<evidence type="ECO:0000256" key="2">
    <source>
        <dbReference type="ARBA" id="ARBA00022438"/>
    </source>
</evidence>
<feature type="compositionally biased region" description="Acidic residues" evidence="8">
    <location>
        <begin position="408"/>
        <end position="419"/>
    </location>
</feature>
<feature type="domain" description="Aminopeptidase P N-terminal" evidence="9">
    <location>
        <begin position="52"/>
        <end position="186"/>
    </location>
</feature>
<keyword evidence="3" id="KW-0645">Protease</keyword>
<sequence>HPIALHHSVPISKPRPFSVRAPFSTTTQRCQFTPSIKTANMSDYETILKGKYPAKDHAKRVADHIRSKIPGANGILYLEGRHTKLEEDSDHPEPFRQRRYFFYLTGCILADCHYIFDLKTSQSTLFIPPVDPEDVIWSGMPMTAEEAKEKYDVDNVLYTNDVNAELARLGKGSGSTAFAIANQVLDTVSFIEFEDKNFDVLKGAIEECRVVKDDYEVALTRKANAISTTAHHAVMKAVSKAKNEQELEAIFLERCFAHGARGETGSPAPAEGGARGQERGNDKKQQQQGKKNKQGGRNEWRRQMNDKRKQLGDARQAKRRKLDENGNTVDADNETEEAVVVDPRKANPFSTTEIAAEERRPKRKVAVMVGYSGTGYYGLQINWDEKTIEGDLFKAFIAAVVDNKGEEQSDDDEPSEEDSGSSAELNSGDESKFEKGRPRGKKHEDKDEKKEHKQAVKEAKREKRKEKIPKAVKKKMVAASSRKHK</sequence>
<evidence type="ECO:0000313" key="11">
    <source>
        <dbReference type="Proteomes" id="UP000045706"/>
    </source>
</evidence>
<proteinExistence type="inferred from homology"/>
<evidence type="ECO:0000256" key="1">
    <source>
        <dbReference type="ARBA" id="ARBA00008766"/>
    </source>
</evidence>
<gene>
    <name evidence="10" type="ORF">BN1723_012533</name>
</gene>
<dbReference type="GO" id="GO:0001522">
    <property type="term" value="P:pseudouridine synthesis"/>
    <property type="evidence" value="ECO:0007669"/>
    <property type="project" value="InterPro"/>
</dbReference>
<dbReference type="SUPFAM" id="SSF55920">
    <property type="entry name" value="Creatinase/aminopeptidase"/>
    <property type="match status" value="1"/>
</dbReference>
<keyword evidence="4" id="KW-0479">Metal-binding</keyword>
<feature type="compositionally biased region" description="Basic and acidic residues" evidence="8">
    <location>
        <begin position="296"/>
        <end position="324"/>
    </location>
</feature>
<dbReference type="GO" id="GO:0030145">
    <property type="term" value="F:manganese ion binding"/>
    <property type="evidence" value="ECO:0007669"/>
    <property type="project" value="InterPro"/>
</dbReference>
<evidence type="ECO:0000259" key="9">
    <source>
        <dbReference type="SMART" id="SM01011"/>
    </source>
</evidence>
<dbReference type="AlphaFoldDB" id="A0A0G4LJB7"/>
<keyword evidence="2" id="KW-0031">Aminopeptidase</keyword>